<dbReference type="PANTHER" id="PTHR34273:SF2">
    <property type="entry name" value="METHYLTHIORIBOSE KINASE"/>
    <property type="match status" value="1"/>
</dbReference>
<evidence type="ECO:0000256" key="5">
    <source>
        <dbReference type="ARBA" id="ARBA00022840"/>
    </source>
</evidence>
<dbReference type="PANTHER" id="PTHR34273">
    <property type="entry name" value="METHYLTHIORIBOSE KINASE"/>
    <property type="match status" value="1"/>
</dbReference>
<dbReference type="Gene3D" id="3.30.200.20">
    <property type="entry name" value="Phosphorylase Kinase, domain 1"/>
    <property type="match status" value="1"/>
</dbReference>
<evidence type="ECO:0000256" key="1">
    <source>
        <dbReference type="ARBA" id="ARBA00010165"/>
    </source>
</evidence>
<accession>A0ABT2G5M9</accession>
<sequence length="320" mass="37086">MKFTLENESPIDQIQALDCWMEGEIIIGVSDVNDSNMNKVLRIHTNQRSVIAKQSRPFVRKFPQIPAPIERIQTEKRYYEEIQKESELAGFSPRILAWYPESYLLITEDLGELGDFSGIYSGEKKLQTNQIQELISYLNKLHQLQPVDFPDNLSMRELNHVHIFHFPFQEENGFNLNTIQDGLQELSLAYKKDQELKDRITELGKRYLQKGKVLIHGDYYPGSWMNADDSIKIIDHEFSFLGDAEFDLGVFLAHGDFGNQGNEVETQLKSNYNIPLDWNLVQAYRGIEIMRRLIGIAQLPLKLNLSQKEALLNKAKTYLF</sequence>
<keyword evidence="8" id="KW-1185">Reference proteome</keyword>
<feature type="domain" description="Aminoglycoside phosphotransferase" evidence="6">
    <location>
        <begin position="52"/>
        <end position="269"/>
    </location>
</feature>
<dbReference type="InterPro" id="IPR011009">
    <property type="entry name" value="Kinase-like_dom_sf"/>
</dbReference>
<organism evidence="7 8">
    <name type="scientific">Algoriphagus limi</name>
    <dbReference type="NCBI Taxonomy" id="2975273"/>
    <lineage>
        <taxon>Bacteria</taxon>
        <taxon>Pseudomonadati</taxon>
        <taxon>Bacteroidota</taxon>
        <taxon>Cytophagia</taxon>
        <taxon>Cytophagales</taxon>
        <taxon>Cyclobacteriaceae</taxon>
        <taxon>Algoriphagus</taxon>
    </lineage>
</organism>
<comment type="similarity">
    <text evidence="1">Belongs to the methylthioribose kinase family.</text>
</comment>
<protein>
    <submittedName>
        <fullName evidence="7">Phosphotransferase</fullName>
    </submittedName>
</protein>
<keyword evidence="5" id="KW-0067">ATP-binding</keyword>
<gene>
    <name evidence="7" type="ORF">NY014_02330</name>
</gene>
<dbReference type="EMBL" id="JANWGH010000001">
    <property type="protein sequence ID" value="MCS5489247.1"/>
    <property type="molecule type" value="Genomic_DNA"/>
</dbReference>
<dbReference type="Pfam" id="PF01636">
    <property type="entry name" value="APH"/>
    <property type="match status" value="1"/>
</dbReference>
<dbReference type="SUPFAM" id="SSF56112">
    <property type="entry name" value="Protein kinase-like (PK-like)"/>
    <property type="match status" value="1"/>
</dbReference>
<proteinExistence type="inferred from homology"/>
<evidence type="ECO:0000313" key="7">
    <source>
        <dbReference type="EMBL" id="MCS5489247.1"/>
    </source>
</evidence>
<dbReference type="Gene3D" id="3.90.1200.10">
    <property type="match status" value="1"/>
</dbReference>
<reference evidence="7 8" key="1">
    <citation type="submission" date="2022-08" db="EMBL/GenBank/DDBJ databases">
        <title>Algoriphagus sp. CAU 1643 isolated from mud.</title>
        <authorList>
            <person name="Kim W."/>
        </authorList>
    </citation>
    <scope>NUCLEOTIDE SEQUENCE [LARGE SCALE GENOMIC DNA]</scope>
    <source>
        <strain evidence="7 8">CAU 1643</strain>
    </source>
</reference>
<keyword evidence="2" id="KW-0808">Transferase</keyword>
<name>A0ABT2G5M9_9BACT</name>
<evidence type="ECO:0000256" key="3">
    <source>
        <dbReference type="ARBA" id="ARBA00022741"/>
    </source>
</evidence>
<keyword evidence="4" id="KW-0418">Kinase</keyword>
<dbReference type="RefSeq" id="WP_259412924.1">
    <property type="nucleotide sequence ID" value="NZ_JANWGH010000001.1"/>
</dbReference>
<evidence type="ECO:0000313" key="8">
    <source>
        <dbReference type="Proteomes" id="UP001206788"/>
    </source>
</evidence>
<evidence type="ECO:0000256" key="4">
    <source>
        <dbReference type="ARBA" id="ARBA00022777"/>
    </source>
</evidence>
<evidence type="ECO:0000259" key="6">
    <source>
        <dbReference type="Pfam" id="PF01636"/>
    </source>
</evidence>
<dbReference type="InterPro" id="IPR002575">
    <property type="entry name" value="Aminoglycoside_PTrfase"/>
</dbReference>
<keyword evidence="3" id="KW-0547">Nucleotide-binding</keyword>
<evidence type="ECO:0000256" key="2">
    <source>
        <dbReference type="ARBA" id="ARBA00022679"/>
    </source>
</evidence>
<dbReference type="Proteomes" id="UP001206788">
    <property type="component" value="Unassembled WGS sequence"/>
</dbReference>
<comment type="caution">
    <text evidence="7">The sequence shown here is derived from an EMBL/GenBank/DDBJ whole genome shotgun (WGS) entry which is preliminary data.</text>
</comment>